<name>A0A1I7S6R4_BURXY</name>
<sequence>MRARSQLMDHKSSVRPNLNGHPLSFLLYFAAENGDMQLTRSFILSRRSVNAMRITMETLWVKSQYPGICLDIGLVDPTSMGKRGFSMPSGVSNWLVRTIFSWINSGSISLILREYTDSLEQLLDVAKPTIKRLRVETCSIRQDKQIARILRKSVDYLECHLDFLGLPELRGTRIGELTVTLGYYSQDQSLLCRNLQNISARTLYWQVPDYGRIESPIEATERLVFHSPKPFFNEHSHIFEKFPNLQSVSLIYLEEQKVFLGDFVFGLTKLFEERFLEKLREKNVTVHLKGTNIQDGVREDIPNIDITFCSAEMRARSQLMDHKSCVRPNLNGDPLSFLLCFAAENGHVELTRFFILSRRSVNAMRTTMDTLWVWSDYEGICHICLNRLDFLRPKNSGVSNWLVRTVFAWTKPVSISLILEDYPDFLDKLLDNAKPTIKRLMPMTDSIWSQKQIARFLGKSIDYLECDPDFLGFPELRGVRIGELKVKLSTSSQTLFLCPNLHNVSAPTLNWEIVPYDTIDRPIEATTHLVFHDPRFFFENYIHVFEKFPNLQSVSLICSDERHYHQNDLLFCLRRMFEKEGFLEKWQEKNVKLDLKGTNITGGVRMPEFLARLNGHHRTQQVAMEHSESFIKSGHCDDFRITFQNANVEVDVLLKVLSSQSLNGRECYLSASQDYYE</sequence>
<organism evidence="1 2">
    <name type="scientific">Bursaphelenchus xylophilus</name>
    <name type="common">Pinewood nematode worm</name>
    <name type="synonym">Aphelenchoides xylophilus</name>
    <dbReference type="NCBI Taxonomy" id="6326"/>
    <lineage>
        <taxon>Eukaryota</taxon>
        <taxon>Metazoa</taxon>
        <taxon>Ecdysozoa</taxon>
        <taxon>Nematoda</taxon>
        <taxon>Chromadorea</taxon>
        <taxon>Rhabditida</taxon>
        <taxon>Tylenchina</taxon>
        <taxon>Tylenchomorpha</taxon>
        <taxon>Aphelenchoidea</taxon>
        <taxon>Aphelenchoididae</taxon>
        <taxon>Bursaphelenchus</taxon>
    </lineage>
</organism>
<evidence type="ECO:0000313" key="2">
    <source>
        <dbReference type="WBParaSite" id="BXY_0870200.1"/>
    </source>
</evidence>
<reference evidence="2" key="1">
    <citation type="submission" date="2016-11" db="UniProtKB">
        <authorList>
            <consortium name="WormBaseParasite"/>
        </authorList>
    </citation>
    <scope>IDENTIFICATION</scope>
</reference>
<proteinExistence type="predicted"/>
<accession>A0A1I7S6R4</accession>
<protein>
    <submittedName>
        <fullName evidence="2">FBD domain-containing protein</fullName>
    </submittedName>
</protein>
<dbReference type="WBParaSite" id="BXY_0870200.1">
    <property type="protein sequence ID" value="BXY_0870200.1"/>
    <property type="gene ID" value="BXY_0870200"/>
</dbReference>
<dbReference type="AlphaFoldDB" id="A0A1I7S6R4"/>
<evidence type="ECO:0000313" key="1">
    <source>
        <dbReference type="Proteomes" id="UP000095284"/>
    </source>
</evidence>
<dbReference type="Proteomes" id="UP000095284">
    <property type="component" value="Unplaced"/>
</dbReference>